<dbReference type="InterPro" id="IPR050935">
    <property type="entry name" value="Bromo_chromatin_reader"/>
</dbReference>
<keyword evidence="1 2" id="KW-0103">Bromodomain</keyword>
<evidence type="ECO:0000256" key="1">
    <source>
        <dbReference type="ARBA" id="ARBA00023117"/>
    </source>
</evidence>
<reference evidence="6 7" key="1">
    <citation type="journal article" date="2014" name="BMC Genomics">
        <title>Genome sequencing of four Aureobasidium pullulans varieties: biotechnological potential, stress tolerance, and description of new species.</title>
        <authorList>
            <person name="Gostin Ar C."/>
            <person name="Ohm R.A."/>
            <person name="Kogej T."/>
            <person name="Sonjak S."/>
            <person name="Turk M."/>
            <person name="Zajc J."/>
            <person name="Zalar P."/>
            <person name="Grube M."/>
            <person name="Sun H."/>
            <person name="Han J."/>
            <person name="Sharma A."/>
            <person name="Chiniquy J."/>
            <person name="Ngan C.Y."/>
            <person name="Lipzen A."/>
            <person name="Barry K."/>
            <person name="Grigoriev I.V."/>
            <person name="Gunde-Cimerman N."/>
        </authorList>
    </citation>
    <scope>NUCLEOTIDE SEQUENCE [LARGE SCALE GENOMIC DNA]</scope>
    <source>
        <strain evidence="6 7">EXF-2481</strain>
    </source>
</reference>
<dbReference type="RefSeq" id="XP_013346634.1">
    <property type="nucleotide sequence ID" value="XM_013491180.1"/>
</dbReference>
<evidence type="ECO:0000256" key="3">
    <source>
        <dbReference type="SAM" id="Coils"/>
    </source>
</evidence>
<dbReference type="Pfam" id="PF00439">
    <property type="entry name" value="Bromodomain"/>
    <property type="match status" value="1"/>
</dbReference>
<feature type="region of interest" description="Disordered" evidence="4">
    <location>
        <begin position="345"/>
        <end position="408"/>
    </location>
</feature>
<dbReference type="InterPro" id="IPR036427">
    <property type="entry name" value="Bromodomain-like_sf"/>
</dbReference>
<dbReference type="InParanoid" id="A0A074YQ79"/>
<feature type="region of interest" description="Disordered" evidence="4">
    <location>
        <begin position="1"/>
        <end position="70"/>
    </location>
</feature>
<dbReference type="HOGENOM" id="CLU_460767_0_0_1"/>
<dbReference type="Gene3D" id="1.20.920.10">
    <property type="entry name" value="Bromodomain-like"/>
    <property type="match status" value="1"/>
</dbReference>
<dbReference type="SMART" id="SM00297">
    <property type="entry name" value="BROMO"/>
    <property type="match status" value="1"/>
</dbReference>
<feature type="compositionally biased region" description="Polar residues" evidence="4">
    <location>
        <begin position="389"/>
        <end position="408"/>
    </location>
</feature>
<sequence>MSNMDDLISQFATKRAQNRKHGGEDARESEAAGSYSGAKRIKTEDKEPSAAPTTPRAPDQRSQTTSATPQAVASIDALLMTPKQKAFLGKKLDNANKAACGLPFWAKNNSQIANGTAQPTDLGTIEEKLEEDLYHFCVPDTDPQLQVEKFRAYFHTQMSKCPKRDTALAESIPFRQSPAMEMPRSAPKFSPLAPSNATARLKRRFVPAAQETTELKFCRHILDEFEKPENDGITVYLRIPVSEDVPNYHSTVQHPMDISTIRSKLDRGEYEIASEFQDDFKLMFSNCFFFNPPDNEVNKVGRKFSEAFDNEWSKMATWINEHASEAPPVDRRFLARRGGFDMHGARAVSMRGAKGRFSATRKNKSPESKTSRPSFAPPEEASEAVQPAQKLTTPDQQIAVSPTATTTPSLDLVQPARKSIATEQQLPYSAEANPVPAIEVVQPSEPTSRQPTATTPVIEDPESQRARLEEEIAADQARLASKMAKLAAIQKRKSLRDESATLKIEREPLDKEITSKGNAYTGIRNKIKEMQEKLSEYDKKRDDLNQQGKQLWRIAEDIKVQIQLSGKRVAQTDSRQKTIVQELETLDSENIA</sequence>
<dbReference type="GO" id="GO:0000785">
    <property type="term" value="C:chromatin"/>
    <property type="evidence" value="ECO:0007669"/>
    <property type="project" value="TreeGrafter"/>
</dbReference>
<dbReference type="PROSITE" id="PS50014">
    <property type="entry name" value="BROMODOMAIN_2"/>
    <property type="match status" value="1"/>
</dbReference>
<dbReference type="OrthoDB" id="784962at2759"/>
<dbReference type="Proteomes" id="UP000030641">
    <property type="component" value="Unassembled WGS sequence"/>
</dbReference>
<feature type="compositionally biased region" description="Basic and acidic residues" evidence="4">
    <location>
        <begin position="21"/>
        <end position="30"/>
    </location>
</feature>
<evidence type="ECO:0000313" key="6">
    <source>
        <dbReference type="EMBL" id="KEQ98319.1"/>
    </source>
</evidence>
<keyword evidence="7" id="KW-1185">Reference proteome</keyword>
<feature type="compositionally biased region" description="Polar residues" evidence="4">
    <location>
        <begin position="60"/>
        <end position="70"/>
    </location>
</feature>
<dbReference type="GO" id="GO:0006355">
    <property type="term" value="P:regulation of DNA-templated transcription"/>
    <property type="evidence" value="ECO:0007669"/>
    <property type="project" value="TreeGrafter"/>
</dbReference>
<keyword evidence="3" id="KW-0175">Coiled coil</keyword>
<organism evidence="6 7">
    <name type="scientific">Aureobasidium subglaciale (strain EXF-2481)</name>
    <name type="common">Aureobasidium pullulans var. subglaciale</name>
    <dbReference type="NCBI Taxonomy" id="1043005"/>
    <lineage>
        <taxon>Eukaryota</taxon>
        <taxon>Fungi</taxon>
        <taxon>Dikarya</taxon>
        <taxon>Ascomycota</taxon>
        <taxon>Pezizomycotina</taxon>
        <taxon>Dothideomycetes</taxon>
        <taxon>Dothideomycetidae</taxon>
        <taxon>Dothideales</taxon>
        <taxon>Saccotheciaceae</taxon>
        <taxon>Aureobasidium</taxon>
    </lineage>
</organism>
<evidence type="ECO:0000256" key="4">
    <source>
        <dbReference type="SAM" id="MobiDB-lite"/>
    </source>
</evidence>
<dbReference type="AlphaFoldDB" id="A0A074YQ79"/>
<dbReference type="PRINTS" id="PR00503">
    <property type="entry name" value="BROMODOMAIN"/>
</dbReference>
<evidence type="ECO:0000313" key="7">
    <source>
        <dbReference type="Proteomes" id="UP000030641"/>
    </source>
</evidence>
<dbReference type="STRING" id="1043005.A0A074YQ79"/>
<feature type="coiled-coil region" evidence="3">
    <location>
        <begin position="520"/>
        <end position="547"/>
    </location>
</feature>
<evidence type="ECO:0000259" key="5">
    <source>
        <dbReference type="PROSITE" id="PS50014"/>
    </source>
</evidence>
<dbReference type="PANTHER" id="PTHR22880">
    <property type="entry name" value="FALZ-RELATED BROMODOMAIN-CONTAINING PROTEINS"/>
    <property type="match status" value="1"/>
</dbReference>
<dbReference type="OMA" id="MDETSAH"/>
<dbReference type="GO" id="GO:0005634">
    <property type="term" value="C:nucleus"/>
    <property type="evidence" value="ECO:0007669"/>
    <property type="project" value="TreeGrafter"/>
</dbReference>
<protein>
    <recommendedName>
        <fullName evidence="5">Bromo domain-containing protein</fullName>
    </recommendedName>
</protein>
<dbReference type="GeneID" id="25362660"/>
<dbReference type="PANTHER" id="PTHR22880:SF225">
    <property type="entry name" value="BROMODOMAIN-CONTAINING PROTEIN BET-1-RELATED"/>
    <property type="match status" value="1"/>
</dbReference>
<name>A0A074YQ79_AURSE</name>
<accession>A0A074YQ79</accession>
<dbReference type="EMBL" id="KL584752">
    <property type="protein sequence ID" value="KEQ98319.1"/>
    <property type="molecule type" value="Genomic_DNA"/>
</dbReference>
<gene>
    <name evidence="6" type="ORF">AUEXF2481DRAFT_2278</name>
</gene>
<dbReference type="GO" id="GO:0006338">
    <property type="term" value="P:chromatin remodeling"/>
    <property type="evidence" value="ECO:0007669"/>
    <property type="project" value="TreeGrafter"/>
</dbReference>
<dbReference type="InterPro" id="IPR001487">
    <property type="entry name" value="Bromodomain"/>
</dbReference>
<proteinExistence type="predicted"/>
<dbReference type="SUPFAM" id="SSF47370">
    <property type="entry name" value="Bromodomain"/>
    <property type="match status" value="1"/>
</dbReference>
<evidence type="ECO:0000256" key="2">
    <source>
        <dbReference type="PROSITE-ProRule" id="PRU00035"/>
    </source>
</evidence>
<feature type="domain" description="Bromo" evidence="5">
    <location>
        <begin position="225"/>
        <end position="298"/>
    </location>
</feature>